<feature type="domain" description="Fork-head" evidence="9">
    <location>
        <begin position="321"/>
        <end position="419"/>
    </location>
</feature>
<dbReference type="SUPFAM" id="SSF49879">
    <property type="entry name" value="SMAD/FHA domain"/>
    <property type="match status" value="1"/>
</dbReference>
<dbReference type="FunFam" id="1.10.10.10:FF:000030">
    <property type="entry name" value="Forkhead box protein K2"/>
    <property type="match status" value="1"/>
</dbReference>
<dbReference type="InParanoid" id="G0VIE5"/>
<evidence type="ECO:0000256" key="7">
    <source>
        <dbReference type="SAM" id="MobiDB-lite"/>
    </source>
</evidence>
<gene>
    <name evidence="10" type="primary">NCAS0G02930</name>
    <name evidence="10" type="ordered locus">NCAS_0G02930</name>
</gene>
<dbReference type="PROSITE" id="PS50039">
    <property type="entry name" value="FORK_HEAD_3"/>
    <property type="match status" value="1"/>
</dbReference>
<feature type="region of interest" description="Disordered" evidence="7">
    <location>
        <begin position="434"/>
        <end position="487"/>
    </location>
</feature>
<feature type="region of interest" description="Disordered" evidence="7">
    <location>
        <begin position="633"/>
        <end position="660"/>
    </location>
</feature>
<protein>
    <submittedName>
        <fullName evidence="10">Uncharacterized protein</fullName>
    </submittedName>
</protein>
<feature type="compositionally biased region" description="Low complexity" evidence="7">
    <location>
        <begin position="463"/>
        <end position="487"/>
    </location>
</feature>
<dbReference type="OMA" id="YYRFAKT"/>
<comment type="subcellular location">
    <subcellularLocation>
        <location evidence="1 6">Nucleus</location>
    </subcellularLocation>
</comment>
<feature type="compositionally biased region" description="Low complexity" evidence="7">
    <location>
        <begin position="281"/>
        <end position="290"/>
    </location>
</feature>
<feature type="DNA-binding region" description="Fork-head" evidence="6">
    <location>
        <begin position="321"/>
        <end position="419"/>
    </location>
</feature>
<keyword evidence="3 6" id="KW-0238">DNA-binding</keyword>
<dbReference type="GO" id="GO:0061186">
    <property type="term" value="P:negative regulation of silent mating-type cassette heterochromatin formation"/>
    <property type="evidence" value="ECO:0007669"/>
    <property type="project" value="EnsemblFungi"/>
</dbReference>
<feature type="region of interest" description="Disordered" evidence="7">
    <location>
        <begin position="255"/>
        <end position="299"/>
    </location>
</feature>
<reference key="2">
    <citation type="submission" date="2011-08" db="EMBL/GenBank/DDBJ databases">
        <title>Genome sequence of Naumovozyma castellii.</title>
        <authorList>
            <person name="Gordon J.L."/>
            <person name="Armisen D."/>
            <person name="Proux-Wera E."/>
            <person name="OhEigeartaigh S.S."/>
            <person name="Byrne K.P."/>
            <person name="Wolfe K.H."/>
        </authorList>
    </citation>
    <scope>NUCLEOTIDE SEQUENCE</scope>
    <source>
        <strain>Type strain:CBS 4309</strain>
    </source>
</reference>
<dbReference type="GO" id="GO:0003713">
    <property type="term" value="F:transcription coactivator activity"/>
    <property type="evidence" value="ECO:0007669"/>
    <property type="project" value="EnsemblFungi"/>
</dbReference>
<evidence type="ECO:0000256" key="6">
    <source>
        <dbReference type="PROSITE-ProRule" id="PRU00089"/>
    </source>
</evidence>
<dbReference type="InterPro" id="IPR030456">
    <property type="entry name" value="TF_fork_head_CS_2"/>
</dbReference>
<dbReference type="GO" id="GO:0061629">
    <property type="term" value="F:RNA polymerase II-specific DNA-binding transcription factor binding"/>
    <property type="evidence" value="ECO:0007669"/>
    <property type="project" value="EnsemblFungi"/>
</dbReference>
<sequence length="775" mass="85950">MSNNNNKASGSYTAKEHQEFVNAVISALEAPETPTTVSLEYSNVKNDAAEIQAYAKLAGSNWTYYLKEVEVSIGRNTEPTANSQYNEKPVDIDLGPAKVVSRKHAVIKYNREQGGWELHVLGRNGAKVNFQKIQSGHNVLPIRLSSGTVLDIGGTQMMFILPDQQPYISPLCLEALIPRLFTSYGMKGNENKILHDVIRESRYFQDFQQQQGSQQGLERGEINDSEQQQQQLKNQPQQQKVKAFKMYGSGNLNYPNGTQFVNHQTPMNSSDMFNVNDVGRRSSNTSSGGTLPDSRNMLTSSFPQSLDYASDLSRDENKAVKPPHSYATMITQAILSTPEGVILLADIYKFISSNYAYYRFAKSGWQNSIRHNLSLNKAFEKVPRKPNEPGKGMKWRINAEYQNDFITKWNTGKIGKIRRGSSVARQLQLHMSKFNSLPSSNPAQNQVVGQQTQLNQPPPAPLPQRQQQQQRMEPQQQQFMIQSQQSQAYTPVNQLNQQPSRNGPPIINVHNVNNDVPPHYPLGLIPERPQTDMNNNQMKPPSMPAHLSRNASNNALVSFTKAASKIQNSISQQKALPPIVTGAQPQTNLSQTDPSSNQLNGASTNIQLSPTYDSLLRSPTKAFHIKQMEAYTPERGSGLQNRSPLNNNYSNQNISGNAATLNTNNNRKLAAPVSSLTVTNLENNPKFTPSSNKSQGNRSSPNVWNLLQFSSVNNTASIINNNGSNQPETNISSESKEMASSPLKRHDDSDPADGTNGKKLMLDTDGAKISVVNDL</sequence>
<feature type="domain" description="FHA" evidence="8">
    <location>
        <begin position="71"/>
        <end position="133"/>
    </location>
</feature>
<accession>G0VIE5</accession>
<feature type="compositionally biased region" description="Polar residues" evidence="7">
    <location>
        <begin position="717"/>
        <end position="733"/>
    </location>
</feature>
<feature type="region of interest" description="Disordered" evidence="7">
    <location>
        <begin position="208"/>
        <end position="240"/>
    </location>
</feature>
<dbReference type="Pfam" id="PF00498">
    <property type="entry name" value="FHA"/>
    <property type="match status" value="1"/>
</dbReference>
<dbReference type="PROSITE" id="PS00657">
    <property type="entry name" value="FORK_HEAD_1"/>
    <property type="match status" value="1"/>
</dbReference>
<dbReference type="AlphaFoldDB" id="G0VIE5"/>
<dbReference type="Gene3D" id="2.60.200.20">
    <property type="match status" value="1"/>
</dbReference>
<evidence type="ECO:0000313" key="11">
    <source>
        <dbReference type="Proteomes" id="UP000001640"/>
    </source>
</evidence>
<dbReference type="InterPro" id="IPR001766">
    <property type="entry name" value="Fork_head_dom"/>
</dbReference>
<dbReference type="SUPFAM" id="SSF46785">
    <property type="entry name" value="Winged helix' DNA-binding domain"/>
    <property type="match status" value="1"/>
</dbReference>
<dbReference type="GO" id="GO:1903468">
    <property type="term" value="P:positive regulation of DNA replication initiation"/>
    <property type="evidence" value="ECO:0007669"/>
    <property type="project" value="EnsemblFungi"/>
</dbReference>
<dbReference type="PANTHER" id="PTHR45881:SF1">
    <property type="entry name" value="FORK HEAD PROTEIN HOMOLOG 2"/>
    <property type="match status" value="1"/>
</dbReference>
<dbReference type="RefSeq" id="XP_003677532.1">
    <property type="nucleotide sequence ID" value="XM_003677484.1"/>
</dbReference>
<evidence type="ECO:0000256" key="4">
    <source>
        <dbReference type="ARBA" id="ARBA00023163"/>
    </source>
</evidence>
<evidence type="ECO:0000256" key="3">
    <source>
        <dbReference type="ARBA" id="ARBA00023125"/>
    </source>
</evidence>
<dbReference type="InterPro" id="IPR018122">
    <property type="entry name" value="TF_fork_head_CS_1"/>
</dbReference>
<dbReference type="InterPro" id="IPR008984">
    <property type="entry name" value="SMAD_FHA_dom_sf"/>
</dbReference>
<dbReference type="CDD" id="cd00059">
    <property type="entry name" value="FH_FOX"/>
    <property type="match status" value="1"/>
</dbReference>
<proteinExistence type="predicted"/>
<evidence type="ECO:0000313" key="10">
    <source>
        <dbReference type="EMBL" id="CCC71180.1"/>
    </source>
</evidence>
<evidence type="ECO:0000259" key="9">
    <source>
        <dbReference type="PROSITE" id="PS50039"/>
    </source>
</evidence>
<keyword evidence="4" id="KW-0804">Transcription</keyword>
<evidence type="ECO:0000256" key="2">
    <source>
        <dbReference type="ARBA" id="ARBA00023015"/>
    </source>
</evidence>
<dbReference type="Pfam" id="PF00250">
    <property type="entry name" value="Forkhead"/>
    <property type="match status" value="1"/>
</dbReference>
<feature type="compositionally biased region" description="Polar residues" evidence="7">
    <location>
        <begin position="255"/>
        <end position="273"/>
    </location>
</feature>
<dbReference type="GO" id="GO:0000086">
    <property type="term" value="P:G2/M transition of mitotic cell cycle"/>
    <property type="evidence" value="ECO:0007669"/>
    <property type="project" value="EnsemblFungi"/>
</dbReference>
<dbReference type="GO" id="GO:0000978">
    <property type="term" value="F:RNA polymerase II cis-regulatory region sequence-specific DNA binding"/>
    <property type="evidence" value="ECO:0007669"/>
    <property type="project" value="TreeGrafter"/>
</dbReference>
<dbReference type="FunCoup" id="G0VIE5">
    <property type="interactions" value="1450"/>
</dbReference>
<dbReference type="GO" id="GO:2000221">
    <property type="term" value="P:negative regulation of pseudohyphal growth"/>
    <property type="evidence" value="ECO:0007669"/>
    <property type="project" value="EnsemblFungi"/>
</dbReference>
<dbReference type="PROSITE" id="PS50006">
    <property type="entry name" value="FHA_DOMAIN"/>
    <property type="match status" value="1"/>
</dbReference>
<dbReference type="CDD" id="cd22701">
    <property type="entry name" value="FHA_FKH1-like"/>
    <property type="match status" value="1"/>
</dbReference>
<evidence type="ECO:0000256" key="5">
    <source>
        <dbReference type="ARBA" id="ARBA00023242"/>
    </source>
</evidence>
<dbReference type="KEGG" id="ncs:NCAS_0G02930"/>
<feature type="compositionally biased region" description="Polar residues" evidence="7">
    <location>
        <begin position="583"/>
        <end position="605"/>
    </location>
</feature>
<keyword evidence="11" id="KW-1185">Reference proteome</keyword>
<dbReference type="PROSITE" id="PS00658">
    <property type="entry name" value="FORK_HEAD_2"/>
    <property type="match status" value="1"/>
</dbReference>
<dbReference type="GO" id="GO:0003682">
    <property type="term" value="F:chromatin binding"/>
    <property type="evidence" value="ECO:0007669"/>
    <property type="project" value="EnsemblFungi"/>
</dbReference>
<dbReference type="HOGENOM" id="CLU_007090_2_0_1"/>
<dbReference type="GO" id="GO:0000981">
    <property type="term" value="F:DNA-binding transcription factor activity, RNA polymerase II-specific"/>
    <property type="evidence" value="ECO:0007669"/>
    <property type="project" value="TreeGrafter"/>
</dbReference>
<dbReference type="InterPro" id="IPR036388">
    <property type="entry name" value="WH-like_DNA-bd_sf"/>
</dbReference>
<feature type="region of interest" description="Disordered" evidence="7">
    <location>
        <begin position="582"/>
        <end position="605"/>
    </location>
</feature>
<dbReference type="GO" id="GO:0000082">
    <property type="term" value="P:G1/S transition of mitotic cell cycle"/>
    <property type="evidence" value="ECO:0007669"/>
    <property type="project" value="EnsemblFungi"/>
</dbReference>
<dbReference type="GO" id="GO:0006338">
    <property type="term" value="P:chromatin remodeling"/>
    <property type="evidence" value="ECO:0007669"/>
    <property type="project" value="EnsemblFungi"/>
</dbReference>
<dbReference type="InterPro" id="IPR036390">
    <property type="entry name" value="WH_DNA-bd_sf"/>
</dbReference>
<dbReference type="GeneID" id="96904845"/>
<dbReference type="Gene3D" id="1.10.10.10">
    <property type="entry name" value="Winged helix-like DNA-binding domain superfamily/Winged helix DNA-binding domain"/>
    <property type="match status" value="1"/>
</dbReference>
<feature type="compositionally biased region" description="Polar residues" evidence="7">
    <location>
        <begin position="434"/>
        <end position="449"/>
    </location>
</feature>
<dbReference type="STRING" id="1064592.G0VIE5"/>
<dbReference type="Proteomes" id="UP000001640">
    <property type="component" value="Chromosome 7"/>
</dbReference>
<reference evidence="10 11" key="1">
    <citation type="journal article" date="2011" name="Proc. Natl. Acad. Sci. U.S.A.">
        <title>Evolutionary erosion of yeast sex chromosomes by mating-type switching accidents.</title>
        <authorList>
            <person name="Gordon J.L."/>
            <person name="Armisen D."/>
            <person name="Proux-Wera E."/>
            <person name="Oheigeartaigh S.S."/>
            <person name="Byrne K.P."/>
            <person name="Wolfe K.H."/>
        </authorList>
    </citation>
    <scope>NUCLEOTIDE SEQUENCE [LARGE SCALE GENOMIC DNA]</scope>
    <source>
        <strain evidence="11">ATCC 76901 / BCRC 22586 / CBS 4309 / NBRC 1992 / NRRL Y-12630</strain>
    </source>
</reference>
<dbReference type="GO" id="GO:0003688">
    <property type="term" value="F:DNA replication origin binding"/>
    <property type="evidence" value="ECO:0007669"/>
    <property type="project" value="EnsemblFungi"/>
</dbReference>
<dbReference type="PRINTS" id="PR00053">
    <property type="entry name" value="FORKHEAD"/>
</dbReference>
<feature type="compositionally biased region" description="Low complexity" evidence="7">
    <location>
        <begin position="227"/>
        <end position="239"/>
    </location>
</feature>
<feature type="region of interest" description="Disordered" evidence="7">
    <location>
        <begin position="676"/>
        <end position="702"/>
    </location>
</feature>
<dbReference type="OrthoDB" id="5954824at2759"/>
<evidence type="ECO:0000259" key="8">
    <source>
        <dbReference type="PROSITE" id="PS50006"/>
    </source>
</evidence>
<feature type="region of interest" description="Disordered" evidence="7">
    <location>
        <begin position="717"/>
        <end position="775"/>
    </location>
</feature>
<organism evidence="10 11">
    <name type="scientific">Naumovozyma castellii</name>
    <name type="common">Yeast</name>
    <name type="synonym">Saccharomyces castellii</name>
    <dbReference type="NCBI Taxonomy" id="27288"/>
    <lineage>
        <taxon>Eukaryota</taxon>
        <taxon>Fungi</taxon>
        <taxon>Dikarya</taxon>
        <taxon>Ascomycota</taxon>
        <taxon>Saccharomycotina</taxon>
        <taxon>Saccharomycetes</taxon>
        <taxon>Saccharomycetales</taxon>
        <taxon>Saccharomycetaceae</taxon>
        <taxon>Naumovozyma</taxon>
    </lineage>
</organism>
<dbReference type="InterPro" id="IPR000253">
    <property type="entry name" value="FHA_dom"/>
</dbReference>
<evidence type="ECO:0000256" key="1">
    <source>
        <dbReference type="ARBA" id="ARBA00004123"/>
    </source>
</evidence>
<dbReference type="GO" id="GO:0032968">
    <property type="term" value="P:positive regulation of transcription elongation by RNA polymerase II"/>
    <property type="evidence" value="ECO:0007669"/>
    <property type="project" value="EnsemblFungi"/>
</dbReference>
<dbReference type="GO" id="GO:0005829">
    <property type="term" value="C:cytosol"/>
    <property type="evidence" value="ECO:0007669"/>
    <property type="project" value="EnsemblFungi"/>
</dbReference>
<dbReference type="SMART" id="SM00240">
    <property type="entry name" value="FHA"/>
    <property type="match status" value="1"/>
</dbReference>
<dbReference type="GO" id="GO:0000122">
    <property type="term" value="P:negative regulation of transcription by RNA polymerase II"/>
    <property type="evidence" value="ECO:0007669"/>
    <property type="project" value="EnsemblFungi"/>
</dbReference>
<keyword evidence="2" id="KW-0805">Transcription regulation</keyword>
<dbReference type="SMART" id="SM00339">
    <property type="entry name" value="FH"/>
    <property type="match status" value="1"/>
</dbReference>
<keyword evidence="5 6" id="KW-0539">Nucleus</keyword>
<dbReference type="EMBL" id="HE576758">
    <property type="protein sequence ID" value="CCC71180.1"/>
    <property type="molecule type" value="Genomic_DNA"/>
</dbReference>
<feature type="compositionally biased region" description="Low complexity" evidence="7">
    <location>
        <begin position="641"/>
        <end position="657"/>
    </location>
</feature>
<dbReference type="GO" id="GO:0005634">
    <property type="term" value="C:nucleus"/>
    <property type="evidence" value="ECO:0007669"/>
    <property type="project" value="UniProtKB-SubCell"/>
</dbReference>
<name>G0VIE5_NAUCA</name>
<dbReference type="PANTHER" id="PTHR45881">
    <property type="entry name" value="CHECKPOINT SUPPRESSOR 1-LIKE, ISOFORM A-RELATED"/>
    <property type="match status" value="1"/>
</dbReference>
<dbReference type="eggNOG" id="KOG2294">
    <property type="taxonomic scope" value="Eukaryota"/>
</dbReference>